<name>A0A4R5MLU1_9SPHI</name>
<reference evidence="5 6" key="1">
    <citation type="submission" date="2019-02" db="EMBL/GenBank/DDBJ databases">
        <title>Pedobacter sp. nov., a novel speices isolated from soil of pinguins habitat in Antarcitica.</title>
        <authorList>
            <person name="He R.-H."/>
        </authorList>
    </citation>
    <scope>NUCLEOTIDE SEQUENCE [LARGE SCALE GENOMIC DNA]</scope>
    <source>
        <strain evidence="5 6">E01020</strain>
    </source>
</reference>
<feature type="repeat" description="TPR" evidence="3">
    <location>
        <begin position="78"/>
        <end position="111"/>
    </location>
</feature>
<dbReference type="Pfam" id="PF19413">
    <property type="entry name" value="YaiO"/>
    <property type="match status" value="1"/>
</dbReference>
<dbReference type="SMART" id="SM00028">
    <property type="entry name" value="TPR"/>
    <property type="match status" value="5"/>
</dbReference>
<proteinExistence type="predicted"/>
<dbReference type="InterPro" id="IPR019734">
    <property type="entry name" value="TPR_rpt"/>
</dbReference>
<dbReference type="OrthoDB" id="691989at2"/>
<accession>A0A4R5MLU1</accession>
<dbReference type="NCBIfam" id="TIGR04390">
    <property type="entry name" value="OMP_YaiO_dom"/>
    <property type="match status" value="1"/>
</dbReference>
<dbReference type="InterPro" id="IPR051685">
    <property type="entry name" value="Ycf3/AcsC/BcsC/TPR_MFPF"/>
</dbReference>
<evidence type="ECO:0000259" key="4">
    <source>
        <dbReference type="Pfam" id="PF19413"/>
    </source>
</evidence>
<dbReference type="PANTHER" id="PTHR44943">
    <property type="entry name" value="CELLULOSE SYNTHASE OPERON PROTEIN C"/>
    <property type="match status" value="1"/>
</dbReference>
<dbReference type="InterPro" id="IPR011990">
    <property type="entry name" value="TPR-like_helical_dom_sf"/>
</dbReference>
<dbReference type="EMBL" id="SJCY01000004">
    <property type="protein sequence ID" value="TDG36602.1"/>
    <property type="molecule type" value="Genomic_DNA"/>
</dbReference>
<evidence type="ECO:0000256" key="3">
    <source>
        <dbReference type="PROSITE-ProRule" id="PRU00339"/>
    </source>
</evidence>
<dbReference type="SUPFAM" id="SSF48452">
    <property type="entry name" value="TPR-like"/>
    <property type="match status" value="3"/>
</dbReference>
<dbReference type="Pfam" id="PF13432">
    <property type="entry name" value="TPR_16"/>
    <property type="match status" value="1"/>
</dbReference>
<evidence type="ECO:0000256" key="2">
    <source>
        <dbReference type="ARBA" id="ARBA00022803"/>
    </source>
</evidence>
<sequence length="943" mass="108856">MEFDIIVLSKNFNLKKSLILFFLCCNVFFINETAAQTKVEFNDKSSLVKSINDKYQSGNWEGGKVINDEALTKYPKDSDLRMLLGKYYVNGKNYDKARFELNKAIEYNNANVDAKQLLVGVETETKRYSSAICYVNELLEVNPYWKGLWRKKIDLYRLQGNNIEANRLLKRISQIFPNDKKIEKDIAYETSQNALKKSKEGKIDEAIKLNSELVNDDAGNSENYVSLIDNYIKAGDYNQALVTANRGLNKFPGSGLIVQKKISLLEQQKKYDELLPFIQSQIKKGNNQSLRKQYSYFLLEAARYSKEKDPATLYGKILDSSPGNNEAFNYVFNQTMGAQQYDQALYLLNKYRKVRGNSKNSSLNELRIYRRMDDEVMVAKLSKQLFAQYPNDEDIKEQYVSVILQEAKTKMDRGTYLEAIPLWKEIIANGKEDMYSVGQMGLFNAYYNSDQFIDALNVLNEIISNDPRNVSLFLKRSDLYFKQKRYDIALESYEKIFAIAESSKKNYYLTGYGDLMGKIIKDLIGQYKYPEALVYVEKWIAQDPENKDALMYAINFSSKTNDLTSMEKFAKLANQVYPNDVVFKVKLAEAMQKTNQDFSPYWLSLKQEIEINPYNDELSKAFVGVSTTYGEQLVKNRKLDEALVVYNEAIIHDQKNKELKYLKGVVFEKIKQNDSAYYYQSFYEPSLLEVKDFKQHLYTLSQKSSKNEIGIYHLRARYGDDYRITSVSTIEYTRKGINNIYVGRINYAGRDTGRGLQAQAEWSRVFSDDFSGKVDFAVSDRFFPKINANLSIYKNIFKSYQLEAGIGYRKLYTSEKLSNFVLGVTKELENFRLNARYNQFLLDGKLLYNLSAQGRYFMEGPKNYLFVTGSIGSSPDVELIDNQFYNSFSAVNTMVGTGFGHIISKNVSAGILGTWYNFNSGTNLVNPKFRNLYNLYFQLNVSF</sequence>
<dbReference type="PANTHER" id="PTHR44943:SF8">
    <property type="entry name" value="TPR REPEAT-CONTAINING PROTEIN MJ0263"/>
    <property type="match status" value="1"/>
</dbReference>
<organism evidence="5 6">
    <name type="scientific">Pedobacter changchengzhani</name>
    <dbReference type="NCBI Taxonomy" id="2529274"/>
    <lineage>
        <taxon>Bacteria</taxon>
        <taxon>Pseudomonadati</taxon>
        <taxon>Bacteroidota</taxon>
        <taxon>Sphingobacteriia</taxon>
        <taxon>Sphingobacteriales</taxon>
        <taxon>Sphingobacteriaceae</taxon>
        <taxon>Pedobacter</taxon>
    </lineage>
</organism>
<keyword evidence="6" id="KW-1185">Reference proteome</keyword>
<keyword evidence="2 3" id="KW-0802">TPR repeat</keyword>
<evidence type="ECO:0000256" key="1">
    <source>
        <dbReference type="ARBA" id="ARBA00022737"/>
    </source>
</evidence>
<dbReference type="RefSeq" id="WP_133262331.1">
    <property type="nucleotide sequence ID" value="NZ_SJCY01000004.1"/>
</dbReference>
<dbReference type="Proteomes" id="UP000295668">
    <property type="component" value="Unassembled WGS sequence"/>
</dbReference>
<feature type="domain" description="YaiO beta-barrel" evidence="4">
    <location>
        <begin position="706"/>
        <end position="876"/>
    </location>
</feature>
<evidence type="ECO:0000313" key="5">
    <source>
        <dbReference type="EMBL" id="TDG36602.1"/>
    </source>
</evidence>
<comment type="caution">
    <text evidence="5">The sequence shown here is derived from an EMBL/GenBank/DDBJ whole genome shotgun (WGS) entry which is preliminary data.</text>
</comment>
<keyword evidence="1" id="KW-0677">Repeat</keyword>
<protein>
    <submittedName>
        <fullName evidence="5">YaiO family outer membrane beta-barrel protein</fullName>
    </submittedName>
</protein>
<dbReference type="AlphaFoldDB" id="A0A4R5MLU1"/>
<evidence type="ECO:0000313" key="6">
    <source>
        <dbReference type="Proteomes" id="UP000295668"/>
    </source>
</evidence>
<dbReference type="Gene3D" id="1.25.40.10">
    <property type="entry name" value="Tetratricopeptide repeat domain"/>
    <property type="match status" value="4"/>
</dbReference>
<feature type="repeat" description="TPR" evidence="3">
    <location>
        <begin position="470"/>
        <end position="503"/>
    </location>
</feature>
<dbReference type="PROSITE" id="PS50005">
    <property type="entry name" value="TPR"/>
    <property type="match status" value="2"/>
</dbReference>
<dbReference type="InterPro" id="IPR030887">
    <property type="entry name" value="Beta-barrel_YaiO"/>
</dbReference>
<gene>
    <name evidence="5" type="primary">yaiO</name>
    <name evidence="5" type="ORF">EZJ43_08815</name>
</gene>